<evidence type="ECO:0000256" key="1">
    <source>
        <dbReference type="PROSITE-ProRule" id="PRU00176"/>
    </source>
</evidence>
<dbReference type="EMBL" id="JAKUCV010005789">
    <property type="protein sequence ID" value="KAJ4829853.1"/>
    <property type="molecule type" value="Genomic_DNA"/>
</dbReference>
<reference evidence="4" key="1">
    <citation type="submission" date="2022-02" db="EMBL/GenBank/DDBJ databases">
        <authorList>
            <person name="Henning P.M."/>
            <person name="McCubbin A.G."/>
            <person name="Shore J.S."/>
        </authorList>
    </citation>
    <scope>NUCLEOTIDE SEQUENCE</scope>
    <source>
        <strain evidence="4">F60SS</strain>
        <tissue evidence="4">Leaves</tissue>
    </source>
</reference>
<evidence type="ECO:0000313" key="4">
    <source>
        <dbReference type="EMBL" id="KAJ4829853.1"/>
    </source>
</evidence>
<comment type="caution">
    <text evidence="4">The sequence shown here is derived from an EMBL/GenBank/DDBJ whole genome shotgun (WGS) entry which is preliminary data.</text>
</comment>
<evidence type="ECO:0000259" key="3">
    <source>
        <dbReference type="PROSITE" id="PS50102"/>
    </source>
</evidence>
<dbReference type="InterPro" id="IPR035979">
    <property type="entry name" value="RBD_domain_sf"/>
</dbReference>
<sequence>MLPTSPISPTLHTRPHQHVTDNLNLHTNKPTKQTEIPTLKPNDSENLDPQKDTVPYFSKWSRQQVLRAMANGDVYSLYIQNLSHRWSPMELYRIMSKHREVVDVYILRKKASNGRRFGFVRFRSNCDLNRLLSDINRVQVEDGMVSANIVKERGSNLSFRQTHPVVQQAPKGERRTFAEVVRGETGVEVRDPNRLDEVQLAWKRHDRQDVTVSLLGGICGVVQIALETLNRTRLDVARVQILTTIRGFLNRDVTGIIGGITYPMFVVEDGDSDESPVTQTGREEISEAREIVSDSQAINIDPLSIAEILQPRSRGGEGKMEEARIEDVNAGDGGILASQADSTGDLLVDGGAIVGESNLAVKAARVILRKKYKRLTKTGDIVSADSSTNEDIRRVNTRLSQQVHTSPKMVSFSEEEARETVKVGDELGWVVSGSAEEVMNMGKELVEQEAVEWSASRVNV</sequence>
<feature type="domain" description="RRM" evidence="3">
    <location>
        <begin position="75"/>
        <end position="152"/>
    </location>
</feature>
<dbReference type="Gene3D" id="3.30.70.330">
    <property type="match status" value="1"/>
</dbReference>
<proteinExistence type="predicted"/>
<evidence type="ECO:0000256" key="2">
    <source>
        <dbReference type="SAM" id="MobiDB-lite"/>
    </source>
</evidence>
<dbReference type="AlphaFoldDB" id="A0A9Q0FE66"/>
<keyword evidence="1" id="KW-0694">RNA-binding</keyword>
<dbReference type="SMART" id="SM00360">
    <property type="entry name" value="RRM"/>
    <property type="match status" value="1"/>
</dbReference>
<organism evidence="4 5">
    <name type="scientific">Turnera subulata</name>
    <dbReference type="NCBI Taxonomy" id="218843"/>
    <lineage>
        <taxon>Eukaryota</taxon>
        <taxon>Viridiplantae</taxon>
        <taxon>Streptophyta</taxon>
        <taxon>Embryophyta</taxon>
        <taxon>Tracheophyta</taxon>
        <taxon>Spermatophyta</taxon>
        <taxon>Magnoliopsida</taxon>
        <taxon>eudicotyledons</taxon>
        <taxon>Gunneridae</taxon>
        <taxon>Pentapetalae</taxon>
        <taxon>rosids</taxon>
        <taxon>fabids</taxon>
        <taxon>Malpighiales</taxon>
        <taxon>Passifloraceae</taxon>
        <taxon>Turnera</taxon>
    </lineage>
</organism>
<name>A0A9Q0FE66_9ROSI</name>
<keyword evidence="5" id="KW-1185">Reference proteome</keyword>
<feature type="compositionally biased region" description="Polar residues" evidence="2">
    <location>
        <begin position="21"/>
        <end position="36"/>
    </location>
</feature>
<dbReference type="OrthoDB" id="1750209at2759"/>
<protein>
    <recommendedName>
        <fullName evidence="3">RRM domain-containing protein</fullName>
    </recommendedName>
</protein>
<dbReference type="Proteomes" id="UP001141552">
    <property type="component" value="Unassembled WGS sequence"/>
</dbReference>
<reference evidence="4" key="2">
    <citation type="journal article" date="2023" name="Plants (Basel)">
        <title>Annotation of the Turnera subulata (Passifloraceae) Draft Genome Reveals the S-Locus Evolved after the Divergence of Turneroideae from Passifloroideae in a Stepwise Manner.</title>
        <authorList>
            <person name="Henning P.M."/>
            <person name="Roalson E.H."/>
            <person name="Mir W."/>
            <person name="McCubbin A.G."/>
            <person name="Shore J.S."/>
        </authorList>
    </citation>
    <scope>NUCLEOTIDE SEQUENCE</scope>
    <source>
        <strain evidence="4">F60SS</strain>
    </source>
</reference>
<feature type="region of interest" description="Disordered" evidence="2">
    <location>
        <begin position="21"/>
        <end position="51"/>
    </location>
</feature>
<evidence type="ECO:0000313" key="5">
    <source>
        <dbReference type="Proteomes" id="UP001141552"/>
    </source>
</evidence>
<dbReference type="SUPFAM" id="SSF54928">
    <property type="entry name" value="RNA-binding domain, RBD"/>
    <property type="match status" value="1"/>
</dbReference>
<dbReference type="PROSITE" id="PS50102">
    <property type="entry name" value="RRM"/>
    <property type="match status" value="1"/>
</dbReference>
<gene>
    <name evidence="4" type="ORF">Tsubulata_027933</name>
</gene>
<accession>A0A9Q0FE66</accession>
<dbReference type="GO" id="GO:0003723">
    <property type="term" value="F:RNA binding"/>
    <property type="evidence" value="ECO:0007669"/>
    <property type="project" value="UniProtKB-UniRule"/>
</dbReference>
<dbReference type="CDD" id="cd00590">
    <property type="entry name" value="RRM_SF"/>
    <property type="match status" value="1"/>
</dbReference>
<dbReference type="InterPro" id="IPR000504">
    <property type="entry name" value="RRM_dom"/>
</dbReference>
<dbReference type="Pfam" id="PF00076">
    <property type="entry name" value="RRM_1"/>
    <property type="match status" value="1"/>
</dbReference>
<dbReference type="InterPro" id="IPR012677">
    <property type="entry name" value="Nucleotide-bd_a/b_plait_sf"/>
</dbReference>